<evidence type="ECO:0000313" key="1">
    <source>
        <dbReference type="EMBL" id="PMC52163.1"/>
    </source>
</evidence>
<dbReference type="Proteomes" id="UP000235670">
    <property type="component" value="Unassembled WGS sequence"/>
</dbReference>
<evidence type="ECO:0000313" key="2">
    <source>
        <dbReference type="Proteomes" id="UP000235670"/>
    </source>
</evidence>
<reference evidence="1 2" key="1">
    <citation type="submission" date="2017-09" db="EMBL/GenBank/DDBJ databases">
        <title>Bacterial strain isolated from the female urinary microbiota.</title>
        <authorList>
            <person name="Thomas-White K."/>
            <person name="Kumar N."/>
            <person name="Forster S."/>
            <person name="Putonti C."/>
            <person name="Lawley T."/>
            <person name="Wolfe A.J."/>
        </authorList>
    </citation>
    <scope>NUCLEOTIDE SEQUENCE [LARGE SCALE GENOMIC DNA]</scope>
    <source>
        <strain evidence="1 2">UMB0186</strain>
    </source>
</reference>
<accession>A0A2N6SE18</accession>
<dbReference type="AlphaFoldDB" id="A0A2N6SE18"/>
<name>A0A2N6SE18_9BACL</name>
<gene>
    <name evidence="1" type="ORF">CJ218_06095</name>
</gene>
<dbReference type="STRING" id="84135.GCA_001052115_01058"/>
<comment type="caution">
    <text evidence="1">The sequence shown here is derived from an EMBL/GenBank/DDBJ whole genome shotgun (WGS) entry which is preliminary data.</text>
</comment>
<dbReference type="RefSeq" id="WP_102189982.1">
    <property type="nucleotide sequence ID" value="NZ_PNGT01000006.1"/>
</dbReference>
<proteinExistence type="predicted"/>
<organism evidence="1 2">
    <name type="scientific">Gemella sanguinis</name>
    <dbReference type="NCBI Taxonomy" id="84135"/>
    <lineage>
        <taxon>Bacteria</taxon>
        <taxon>Bacillati</taxon>
        <taxon>Bacillota</taxon>
        <taxon>Bacilli</taxon>
        <taxon>Bacillales</taxon>
        <taxon>Gemellaceae</taxon>
        <taxon>Gemella</taxon>
    </lineage>
</organism>
<dbReference type="EMBL" id="PNGT01000006">
    <property type="protein sequence ID" value="PMC52163.1"/>
    <property type="molecule type" value="Genomic_DNA"/>
</dbReference>
<sequence length="366" mass="43636">MSENKKIINFPGGKVKEEISVSEVLKISGLDFYNKIEFNDRNNAEDFIRSLELFCRFLDSEGRARNLLNEALEESIYNIEARVFAILASNDEEYVKEKKIIELRKETEGFPIKLYRISDVEVNPFEYRVSSHLAQFYMENKLYNRAPRSYYKYLDFFNESFFIDMHRKFLISYLLNNKFSDYDIHYSSLGDELKNDETIILSKFFYHILVQEEEAAFAYFEKLRRTNKYLNVHLEKILNPPKKSMHISGEDRVKYAQIIRAFCDFEDLFNKEYFFDIIASLRKRTPINDRKIRRYLKRDEVTPMDMFCDSTFKQIGEKQIFILWEAALVDKDCFLDLFKEEVLDLEGIGVGTVNKLIKNGVEFREE</sequence>
<protein>
    <submittedName>
        <fullName evidence="1">Uncharacterized protein</fullName>
    </submittedName>
</protein>